<accession>A0A0D2DHR4</accession>
<gene>
    <name evidence="1" type="ORF">PV06_05549</name>
</gene>
<evidence type="ECO:0000313" key="2">
    <source>
        <dbReference type="Proteomes" id="UP000053342"/>
    </source>
</evidence>
<dbReference type="Gene3D" id="1.20.1250.20">
    <property type="entry name" value="MFS general substrate transporter like domains"/>
    <property type="match status" value="1"/>
</dbReference>
<name>A0A0D2DHR4_9EURO</name>
<organism evidence="1 2">
    <name type="scientific">Exophiala oligosperma</name>
    <dbReference type="NCBI Taxonomy" id="215243"/>
    <lineage>
        <taxon>Eukaryota</taxon>
        <taxon>Fungi</taxon>
        <taxon>Dikarya</taxon>
        <taxon>Ascomycota</taxon>
        <taxon>Pezizomycotina</taxon>
        <taxon>Eurotiomycetes</taxon>
        <taxon>Chaetothyriomycetidae</taxon>
        <taxon>Chaetothyriales</taxon>
        <taxon>Herpotrichiellaceae</taxon>
        <taxon>Exophiala</taxon>
    </lineage>
</organism>
<dbReference type="HOGENOM" id="CLU_2061506_0_0_1"/>
<dbReference type="AlphaFoldDB" id="A0A0D2DHR4"/>
<reference evidence="1 2" key="1">
    <citation type="submission" date="2015-01" db="EMBL/GenBank/DDBJ databases">
        <title>The Genome Sequence of Exophiala oligosperma CBS72588.</title>
        <authorList>
            <consortium name="The Broad Institute Genomics Platform"/>
            <person name="Cuomo C."/>
            <person name="de Hoog S."/>
            <person name="Gorbushina A."/>
            <person name="Stielow B."/>
            <person name="Teixiera M."/>
            <person name="Abouelleil A."/>
            <person name="Chapman S.B."/>
            <person name="Priest M."/>
            <person name="Young S.K."/>
            <person name="Wortman J."/>
            <person name="Nusbaum C."/>
            <person name="Birren B."/>
        </authorList>
    </citation>
    <scope>NUCLEOTIDE SEQUENCE [LARGE SCALE GENOMIC DNA]</scope>
    <source>
        <strain evidence="1 2">CBS 72588</strain>
    </source>
</reference>
<dbReference type="RefSeq" id="XP_016262171.1">
    <property type="nucleotide sequence ID" value="XM_016406567.1"/>
</dbReference>
<sequence length="119" mass="13116">MVSPGTFLLSPHVIRGLQTVADLHANGDVHADHVQKTFLEIQEAVRNEASVGECGWLVGLKFRGHFIRLCRLHIGTGNVYHLYRKRTVVGITAQMFAQLNGINVISFYLPSSLSAAGFQ</sequence>
<protein>
    <submittedName>
        <fullName evidence="1">Uncharacterized protein</fullName>
    </submittedName>
</protein>
<dbReference type="EMBL" id="KN847336">
    <property type="protein sequence ID" value="KIW41955.1"/>
    <property type="molecule type" value="Genomic_DNA"/>
</dbReference>
<proteinExistence type="predicted"/>
<dbReference type="Proteomes" id="UP000053342">
    <property type="component" value="Unassembled WGS sequence"/>
</dbReference>
<evidence type="ECO:0000313" key="1">
    <source>
        <dbReference type="EMBL" id="KIW41955.1"/>
    </source>
</evidence>
<dbReference type="InterPro" id="IPR036259">
    <property type="entry name" value="MFS_trans_sf"/>
</dbReference>
<dbReference type="VEuPathDB" id="FungiDB:PV06_05549"/>
<keyword evidence="2" id="KW-1185">Reference proteome</keyword>
<dbReference type="GeneID" id="27357623"/>
<dbReference type="OrthoDB" id="648285at2759"/>